<dbReference type="PANTHER" id="PTHR28283:SF1">
    <property type="entry name" value="3',5'-CYCLIC-NUCLEOTIDE PHOSPHODIESTERASE 1"/>
    <property type="match status" value="1"/>
</dbReference>
<evidence type="ECO:0008006" key="7">
    <source>
        <dbReference type="Google" id="ProtNLM"/>
    </source>
</evidence>
<dbReference type="Gene3D" id="3.60.15.10">
    <property type="entry name" value="Ribonuclease Z/Hydroxyacylglutathione hydrolase-like"/>
    <property type="match status" value="1"/>
</dbReference>
<dbReference type="InterPro" id="IPR024225">
    <property type="entry name" value="cAMP-PdiesteraseII_CS"/>
</dbReference>
<evidence type="ECO:0000313" key="6">
    <source>
        <dbReference type="Proteomes" id="UP000094336"/>
    </source>
</evidence>
<dbReference type="GO" id="GO:0047555">
    <property type="term" value="F:3',5'-cyclic-GMP phosphodiesterase activity"/>
    <property type="evidence" value="ECO:0007669"/>
    <property type="project" value="TreeGrafter"/>
</dbReference>
<protein>
    <recommendedName>
        <fullName evidence="7">3',5'-cyclic-nucleotide phosphodiesterase</fullName>
    </recommendedName>
</protein>
<dbReference type="RefSeq" id="XP_018987707.1">
    <property type="nucleotide sequence ID" value="XM_019127398.1"/>
</dbReference>
<dbReference type="GO" id="GO:1902660">
    <property type="term" value="P:negative regulation of glucose mediated signaling pathway"/>
    <property type="evidence" value="ECO:0007669"/>
    <property type="project" value="TreeGrafter"/>
</dbReference>
<dbReference type="SUPFAM" id="SSF56281">
    <property type="entry name" value="Metallo-hydrolase/oxidoreductase"/>
    <property type="match status" value="1"/>
</dbReference>
<proteinExistence type="inferred from homology"/>
<dbReference type="STRING" id="984486.A0A1E3QXH9"/>
<dbReference type="Proteomes" id="UP000094336">
    <property type="component" value="Unassembled WGS sequence"/>
</dbReference>
<dbReference type="PRINTS" id="PR00388">
    <property type="entry name" value="PDIESTERASE2"/>
</dbReference>
<dbReference type="GO" id="GO:0006198">
    <property type="term" value="P:cAMP catabolic process"/>
    <property type="evidence" value="ECO:0007669"/>
    <property type="project" value="UniProtKB-UniRule"/>
</dbReference>
<dbReference type="InterPro" id="IPR000396">
    <property type="entry name" value="Pdiesterase2"/>
</dbReference>
<keyword evidence="1 4" id="KW-0378">Hydrolase</keyword>
<sequence>MSSFEVTVLGASGGPIDGKTCALLVKPASLSYAEILATNDCESVVAIDAGTSLSGIGEAIMHHQRLQPKTLKDMPFSDFYLQNSPQTNLLLDFYRDSLPLKQYINVPTTTPFQELCELAPLEYAALLLRLLSCYCVTHPHLDHVAGLVINSPVFCDYGIPRKRIHGLRQTTEALQKHCFNGVIWPDLARDFLSMSVMEPEKWYPLNLHYSVLPYELAHGKTNGDKDVYTSTAFLLKDTTDSYLLVFGDCESDVHSDHPRNFAVWTGVAPLIRDGKLKSIIIECSTPSMAACINLYGHLSPDFLIQELLTLERCVRQVEPGCNQPLMGLNILIYHVKELFTSSDPRRKILSELEALNKRYNMGIVFSVAFPGVTYLL</sequence>
<dbReference type="OrthoDB" id="258495at2759"/>
<evidence type="ECO:0000256" key="4">
    <source>
        <dbReference type="PIRNR" id="PIRNR000962"/>
    </source>
</evidence>
<organism evidence="5 6">
    <name type="scientific">Babjeviella inositovora NRRL Y-12698</name>
    <dbReference type="NCBI Taxonomy" id="984486"/>
    <lineage>
        <taxon>Eukaryota</taxon>
        <taxon>Fungi</taxon>
        <taxon>Dikarya</taxon>
        <taxon>Ascomycota</taxon>
        <taxon>Saccharomycotina</taxon>
        <taxon>Pichiomycetes</taxon>
        <taxon>Serinales incertae sedis</taxon>
        <taxon>Babjeviella</taxon>
    </lineage>
</organism>
<dbReference type="InterPro" id="IPR036866">
    <property type="entry name" value="RibonucZ/Hydroxyglut_hydro"/>
</dbReference>
<accession>A0A1E3QXH9</accession>
<dbReference type="Pfam" id="PF02112">
    <property type="entry name" value="PDEase_II"/>
    <property type="match status" value="1"/>
</dbReference>
<evidence type="ECO:0000256" key="1">
    <source>
        <dbReference type="ARBA" id="ARBA00022801"/>
    </source>
</evidence>
<keyword evidence="6" id="KW-1185">Reference proteome</keyword>
<reference evidence="6" key="1">
    <citation type="submission" date="2016-05" db="EMBL/GenBank/DDBJ databases">
        <title>Comparative genomics of biotechnologically important yeasts.</title>
        <authorList>
            <consortium name="DOE Joint Genome Institute"/>
            <person name="Riley R."/>
            <person name="Haridas S."/>
            <person name="Wolfe K.H."/>
            <person name="Lopes M.R."/>
            <person name="Hittinger C.T."/>
            <person name="Goker M."/>
            <person name="Salamov A."/>
            <person name="Wisecaver J."/>
            <person name="Long T.M."/>
            <person name="Aerts A.L."/>
            <person name="Barry K."/>
            <person name="Choi C."/>
            <person name="Clum A."/>
            <person name="Coughlan A.Y."/>
            <person name="Deshpande S."/>
            <person name="Douglass A.P."/>
            <person name="Hanson S.J."/>
            <person name="Klenk H.-P."/>
            <person name="Labutti K."/>
            <person name="Lapidus A."/>
            <person name="Lindquist E."/>
            <person name="Lipzen A."/>
            <person name="Meier-Kolthoff J.P."/>
            <person name="Ohm R.A."/>
            <person name="Otillar R.P."/>
            <person name="Pangilinan J."/>
            <person name="Peng Y."/>
            <person name="Rokas A."/>
            <person name="Rosa C.A."/>
            <person name="Scheuner C."/>
            <person name="Sibirny A.A."/>
            <person name="Slot J.C."/>
            <person name="Stielow J.B."/>
            <person name="Sun H."/>
            <person name="Kurtzman C.P."/>
            <person name="Blackwell M."/>
            <person name="Grigoriev I.V."/>
            <person name="Jeffries T.W."/>
        </authorList>
    </citation>
    <scope>NUCLEOTIDE SEQUENCE [LARGE SCALE GENOMIC DNA]</scope>
    <source>
        <strain evidence="6">NRRL Y-12698</strain>
    </source>
</reference>
<gene>
    <name evidence="5" type="ORF">BABINDRAFT_158986</name>
</gene>
<evidence type="ECO:0000256" key="2">
    <source>
        <dbReference type="ARBA" id="ARBA00023149"/>
    </source>
</evidence>
<keyword evidence="2 4" id="KW-0114">cAMP</keyword>
<name>A0A1E3QXH9_9ASCO</name>
<evidence type="ECO:0000256" key="3">
    <source>
        <dbReference type="ARBA" id="ARBA00025762"/>
    </source>
</evidence>
<dbReference type="GO" id="GO:0004115">
    <property type="term" value="F:3',5'-cyclic-AMP phosphodiesterase activity"/>
    <property type="evidence" value="ECO:0007669"/>
    <property type="project" value="UniProtKB-UniRule"/>
</dbReference>
<dbReference type="EMBL" id="KV454426">
    <property type="protein sequence ID" value="ODQ82379.1"/>
    <property type="molecule type" value="Genomic_DNA"/>
</dbReference>
<dbReference type="PIRSF" id="PIRSF000962">
    <property type="entry name" value="Cyc_nuc_PDEase"/>
    <property type="match status" value="1"/>
</dbReference>
<dbReference type="GeneID" id="30145251"/>
<dbReference type="PANTHER" id="PTHR28283">
    <property type="entry name" value="3',5'-CYCLIC-NUCLEOTIDE PHOSPHODIESTERASE 1"/>
    <property type="match status" value="1"/>
</dbReference>
<dbReference type="CDD" id="cd07735">
    <property type="entry name" value="class_II_PDE_MBL-fold"/>
    <property type="match status" value="1"/>
</dbReference>
<dbReference type="PROSITE" id="PS00607">
    <property type="entry name" value="PDEASE_II"/>
    <property type="match status" value="1"/>
</dbReference>
<evidence type="ECO:0000313" key="5">
    <source>
        <dbReference type="EMBL" id="ODQ82379.1"/>
    </source>
</evidence>
<comment type="similarity">
    <text evidence="3 4">Belongs to the cyclic nucleotide phosphodiesterase class-II family.</text>
</comment>
<dbReference type="AlphaFoldDB" id="A0A1E3QXH9"/>